<keyword evidence="4 9" id="KW-0418">Kinase</keyword>
<evidence type="ECO:0000313" key="9">
    <source>
        <dbReference type="EMBL" id="KAK1738515.1"/>
    </source>
</evidence>
<accession>A0AAD8Y4I4</accession>
<keyword evidence="2 9" id="KW-0808">Transferase</keyword>
<dbReference type="PANTHER" id="PTHR45992">
    <property type="entry name" value="EUKARYOTIC ELONGATION FACTOR 2 KINASE-RELATED"/>
    <property type="match status" value="1"/>
</dbReference>
<dbReference type="Gene3D" id="3.20.200.10">
    <property type="entry name" value="MHCK/EF2 kinase"/>
    <property type="match status" value="1"/>
</dbReference>
<dbReference type="InterPro" id="IPR004166">
    <property type="entry name" value="a-kinase_dom"/>
</dbReference>
<evidence type="ECO:0000256" key="2">
    <source>
        <dbReference type="ARBA" id="ARBA00022679"/>
    </source>
</evidence>
<dbReference type="InterPro" id="IPR011009">
    <property type="entry name" value="Kinase-like_dom_sf"/>
</dbReference>
<evidence type="ECO:0000259" key="7">
    <source>
        <dbReference type="PROSITE" id="PS50234"/>
    </source>
</evidence>
<dbReference type="InterPro" id="IPR036465">
    <property type="entry name" value="vWFA_dom_sf"/>
</dbReference>
<dbReference type="InterPro" id="IPR002035">
    <property type="entry name" value="VWF_A"/>
</dbReference>
<sequence length="789" mass="89660">MPANRTHQYARETAASTLLSGVHDRERREERDIEKIDLQRARRYGMKEDGGKKGREKYTYGGVVFIYDPRRNVAITSWKVGMASKRSGTNVTTPIMLEKYAFESKKQKKEMKYQHERLTLLLNEEEGKSQWTSHSVLVIDMSGSMRTDDVNGARCRSDGVWMSLARDYVKDLLTKGLRGPNDLISIVAMKEEAEVIVKCEPTSWTLYNKLIELREWTKLKPSGHGFYLPAIAKAEELLTYNTSASCALSLLFFSDGKPSDPKPDHPVIVSNMGKLASKFGRRLSVSCIGMAEKSADFSTLEDMVEEAKQYGSIASFGKPSLDADSLSHIISGLASSLTTSRTEMTELRTGELRQVRMDIVREKLHTLDSEGTWKNYAVDDESRYVWNFWAWTFNGRRTGDFVEIVSRRCMRCYSEDGLQSCPVCNAAFVCRGCFREGDAFANHRASNNGVECECGSLLRRVTTGSLQYKDEEQLPSFCIAVKDQAFGEGAERIVRKVRFLDPANGDYIGPIMVAKESRFAGEYHSQMAYHKNFMRTQDIAASFGRRFNDALDEAEKYFNAASQAFIRGLPRIVFIEPMVVELIDNESEKNILIERYLVGDYKKFNSNMGFVEDEVKKLVKQMNNLGVTSEPQQGIDLGIIEEGSEEEEETDDEDEDEGEDDGELFDSKEVEPGYSDYGDLQDAYFPQAFSHFSYERSRGNFMVVDLQGVFSVKDDGSKLYELTDPVIHQHDRLRRRSRRHDHNRGRVGKKWNFGRTDRGINGMKAFFETHKCTDACRLLGLSEVDAEDV</sequence>
<dbReference type="Pfam" id="PF13519">
    <property type="entry name" value="VWA_2"/>
    <property type="match status" value="1"/>
</dbReference>
<keyword evidence="3" id="KW-0547">Nucleotide-binding</keyword>
<dbReference type="SMART" id="SM00327">
    <property type="entry name" value="VWA"/>
    <property type="match status" value="1"/>
</dbReference>
<dbReference type="AlphaFoldDB" id="A0AAD8Y4I4"/>
<reference evidence="9" key="1">
    <citation type="submission" date="2023-06" db="EMBL/GenBank/DDBJ databases">
        <title>Survivors Of The Sea: Transcriptome response of Skeletonema marinoi to long-term dormancy.</title>
        <authorList>
            <person name="Pinder M.I.M."/>
            <person name="Kourtchenko O."/>
            <person name="Robertson E.K."/>
            <person name="Larsson T."/>
            <person name="Maumus F."/>
            <person name="Osuna-Cruz C.M."/>
            <person name="Vancaester E."/>
            <person name="Stenow R."/>
            <person name="Vandepoele K."/>
            <person name="Ploug H."/>
            <person name="Bruchert V."/>
            <person name="Godhe A."/>
            <person name="Topel M."/>
        </authorList>
    </citation>
    <scope>NUCLEOTIDE SEQUENCE</scope>
    <source>
        <strain evidence="9">R05AC</strain>
    </source>
</reference>
<gene>
    <name evidence="9" type="ORF">QTG54_010545</name>
</gene>
<dbReference type="EC" id="2.7.11.-" evidence="9"/>
<keyword evidence="10" id="KW-1185">Reference proteome</keyword>
<dbReference type="EMBL" id="JATAAI010000020">
    <property type="protein sequence ID" value="KAK1738515.1"/>
    <property type="molecule type" value="Genomic_DNA"/>
</dbReference>
<dbReference type="PROSITE" id="PS50234">
    <property type="entry name" value="VWFA"/>
    <property type="match status" value="1"/>
</dbReference>
<feature type="compositionally biased region" description="Acidic residues" evidence="6">
    <location>
        <begin position="642"/>
        <end position="664"/>
    </location>
</feature>
<dbReference type="InterPro" id="IPR051852">
    <property type="entry name" value="Alpha-type_PK"/>
</dbReference>
<dbReference type="SMART" id="SM00811">
    <property type="entry name" value="Alpha_kinase"/>
    <property type="match status" value="1"/>
</dbReference>
<dbReference type="Proteomes" id="UP001224775">
    <property type="component" value="Unassembled WGS sequence"/>
</dbReference>
<feature type="domain" description="VWFA" evidence="7">
    <location>
        <begin position="134"/>
        <end position="333"/>
    </location>
</feature>
<dbReference type="Gene3D" id="3.40.50.410">
    <property type="entry name" value="von Willebrand factor, type A domain"/>
    <property type="match status" value="1"/>
</dbReference>
<proteinExistence type="predicted"/>
<evidence type="ECO:0000259" key="8">
    <source>
        <dbReference type="PROSITE" id="PS51158"/>
    </source>
</evidence>
<dbReference type="GO" id="GO:0004674">
    <property type="term" value="F:protein serine/threonine kinase activity"/>
    <property type="evidence" value="ECO:0007669"/>
    <property type="project" value="UniProtKB-KW"/>
</dbReference>
<dbReference type="PROSITE" id="PS51158">
    <property type="entry name" value="ALPHA_KINASE"/>
    <property type="match status" value="1"/>
</dbReference>
<dbReference type="CDD" id="cd00198">
    <property type="entry name" value="vWFA"/>
    <property type="match status" value="1"/>
</dbReference>
<evidence type="ECO:0000313" key="10">
    <source>
        <dbReference type="Proteomes" id="UP001224775"/>
    </source>
</evidence>
<name>A0AAD8Y4I4_9STRA</name>
<dbReference type="GO" id="GO:0005524">
    <property type="term" value="F:ATP binding"/>
    <property type="evidence" value="ECO:0007669"/>
    <property type="project" value="UniProtKB-KW"/>
</dbReference>
<evidence type="ECO:0000256" key="3">
    <source>
        <dbReference type="ARBA" id="ARBA00022741"/>
    </source>
</evidence>
<dbReference type="SUPFAM" id="SSF56112">
    <property type="entry name" value="Protein kinase-like (PK-like)"/>
    <property type="match status" value="2"/>
</dbReference>
<dbReference type="SUPFAM" id="SSF53300">
    <property type="entry name" value="vWA-like"/>
    <property type="match status" value="1"/>
</dbReference>
<evidence type="ECO:0000256" key="6">
    <source>
        <dbReference type="SAM" id="MobiDB-lite"/>
    </source>
</evidence>
<feature type="domain" description="Alpha-type protein kinase" evidence="8">
    <location>
        <begin position="460"/>
        <end position="784"/>
    </location>
</feature>
<feature type="region of interest" description="Disordered" evidence="6">
    <location>
        <begin position="642"/>
        <end position="671"/>
    </location>
</feature>
<dbReference type="Pfam" id="PF02816">
    <property type="entry name" value="Alpha_kinase"/>
    <property type="match status" value="2"/>
</dbReference>
<evidence type="ECO:0000256" key="4">
    <source>
        <dbReference type="ARBA" id="ARBA00022777"/>
    </source>
</evidence>
<organism evidence="9 10">
    <name type="scientific">Skeletonema marinoi</name>
    <dbReference type="NCBI Taxonomy" id="267567"/>
    <lineage>
        <taxon>Eukaryota</taxon>
        <taxon>Sar</taxon>
        <taxon>Stramenopiles</taxon>
        <taxon>Ochrophyta</taxon>
        <taxon>Bacillariophyta</taxon>
        <taxon>Coscinodiscophyceae</taxon>
        <taxon>Thalassiosirophycidae</taxon>
        <taxon>Thalassiosirales</taxon>
        <taxon>Skeletonemataceae</taxon>
        <taxon>Skeletonema</taxon>
        <taxon>Skeletonema marinoi-dohrnii complex</taxon>
    </lineage>
</organism>
<dbReference type="PANTHER" id="PTHR45992:SF11">
    <property type="entry name" value="ALPHA-TYPE PROTEIN KINASE DOMAIN-CONTAINING PROTEIN"/>
    <property type="match status" value="1"/>
</dbReference>
<evidence type="ECO:0000256" key="1">
    <source>
        <dbReference type="ARBA" id="ARBA00022527"/>
    </source>
</evidence>
<comment type="caution">
    <text evidence="9">The sequence shown here is derived from an EMBL/GenBank/DDBJ whole genome shotgun (WGS) entry which is preliminary data.</text>
</comment>
<evidence type="ECO:0000256" key="5">
    <source>
        <dbReference type="ARBA" id="ARBA00022840"/>
    </source>
</evidence>
<keyword evidence="1" id="KW-0723">Serine/threonine-protein kinase</keyword>
<keyword evidence="5" id="KW-0067">ATP-binding</keyword>
<protein>
    <submittedName>
        <fullName evidence="9">Alpha kinase family protein</fullName>
        <ecNumber evidence="9">2.7.11.-</ecNumber>
    </submittedName>
</protein>